<comment type="caution">
    <text evidence="10">The sequence shown here is derived from an EMBL/GenBank/DDBJ whole genome shotgun (WGS) entry which is preliminary data.</text>
</comment>
<sequence length="421" mass="48106">MTLTSLLITASAALLLIMLFAGVETAFINANRLGIELKKKQGRRSGIILSNFIEEPGKFISASVAATVIFITIFSLLVAWILQISLWTVPFFASIENEYLRLFIDALVAISIVLFFVEYIAKAIFKAKSDTLLSFFAPVAQFFYRIFYPVATIFIAIAQGILKFLFNVRIKDNDPFAKADIEHFYQQSKEQDEENPDRNKELFENALSLPMVKVRQCLVPRTEIEAVDIHTSIAAVKEKLIETRLSKMVVYNGNLDNILGYVHQLDLFKKPIDIQSVLLPIPAVPESMSATDLINKFSRERKSIAWVVDEFGGTAGIVTMEDVLEEIFGDIQDEYDTEELVDKQLSENEYIFSGRMELDYLNEKYDFDFPENEAETLSGYIIEQYKSIPRQKERIIIGRYEFDVLNVGNTRIETIKMKVLR</sequence>
<evidence type="ECO:0000259" key="9">
    <source>
        <dbReference type="PROSITE" id="PS51371"/>
    </source>
</evidence>
<feature type="domain" description="CBS" evidence="9">
    <location>
        <begin position="274"/>
        <end position="334"/>
    </location>
</feature>
<dbReference type="GO" id="GO:0050660">
    <property type="term" value="F:flavin adenine dinucleotide binding"/>
    <property type="evidence" value="ECO:0007669"/>
    <property type="project" value="InterPro"/>
</dbReference>
<evidence type="ECO:0000256" key="2">
    <source>
        <dbReference type="ARBA" id="ARBA00022692"/>
    </source>
</evidence>
<keyword evidence="4 8" id="KW-1133">Transmembrane helix</keyword>
<dbReference type="CDD" id="cd04590">
    <property type="entry name" value="CBS_pair_CorC_HlyC_assoc"/>
    <property type="match status" value="1"/>
</dbReference>
<feature type="transmembrane region" description="Helical" evidence="8">
    <location>
        <begin position="6"/>
        <end position="30"/>
    </location>
</feature>
<evidence type="ECO:0000256" key="6">
    <source>
        <dbReference type="ARBA" id="ARBA00023136"/>
    </source>
</evidence>
<reference evidence="10 11" key="1">
    <citation type="submission" date="2019-05" db="EMBL/GenBank/DDBJ databases">
        <title>Panacibacter sp. strain 17mud1-8 Genome sequencing and assembly.</title>
        <authorList>
            <person name="Chhetri G."/>
        </authorList>
    </citation>
    <scope>NUCLEOTIDE SEQUENCE [LARGE SCALE GENOMIC DNA]</scope>
    <source>
        <strain evidence="10 11">17mud1-8</strain>
    </source>
</reference>
<dbReference type="InterPro" id="IPR044751">
    <property type="entry name" value="Ion_transp-like_CBS"/>
</dbReference>
<dbReference type="InterPro" id="IPR002550">
    <property type="entry name" value="CNNM"/>
</dbReference>
<evidence type="ECO:0000256" key="4">
    <source>
        <dbReference type="ARBA" id="ARBA00022989"/>
    </source>
</evidence>
<evidence type="ECO:0000256" key="5">
    <source>
        <dbReference type="ARBA" id="ARBA00023122"/>
    </source>
</evidence>
<proteinExistence type="predicted"/>
<keyword evidence="2 8" id="KW-0812">Transmembrane</keyword>
<dbReference type="SUPFAM" id="SSF54631">
    <property type="entry name" value="CBS-domain pair"/>
    <property type="match status" value="1"/>
</dbReference>
<dbReference type="Pfam" id="PF03471">
    <property type="entry name" value="CorC_HlyC"/>
    <property type="match status" value="1"/>
</dbReference>
<dbReference type="OrthoDB" id="9798188at2"/>
<dbReference type="SUPFAM" id="SSF56176">
    <property type="entry name" value="FAD-binding/transporter-associated domain-like"/>
    <property type="match status" value="1"/>
</dbReference>
<feature type="transmembrane region" description="Helical" evidence="8">
    <location>
        <begin position="59"/>
        <end position="82"/>
    </location>
</feature>
<dbReference type="EMBL" id="SZQL01000002">
    <property type="protein sequence ID" value="TKK70951.1"/>
    <property type="molecule type" value="Genomic_DNA"/>
</dbReference>
<organism evidence="10 11">
    <name type="scientific">Ilyomonas limi</name>
    <dbReference type="NCBI Taxonomy" id="2575867"/>
    <lineage>
        <taxon>Bacteria</taxon>
        <taxon>Pseudomonadati</taxon>
        <taxon>Bacteroidota</taxon>
        <taxon>Chitinophagia</taxon>
        <taxon>Chitinophagales</taxon>
        <taxon>Chitinophagaceae</taxon>
        <taxon>Ilyomonas</taxon>
    </lineage>
</organism>
<comment type="subcellular location">
    <subcellularLocation>
        <location evidence="1">Membrane</location>
        <topology evidence="1">Multi-pass membrane protein</topology>
    </subcellularLocation>
</comment>
<evidence type="ECO:0000313" key="11">
    <source>
        <dbReference type="Proteomes" id="UP000305848"/>
    </source>
</evidence>
<keyword evidence="3" id="KW-0677">Repeat</keyword>
<evidence type="ECO:0000313" key="10">
    <source>
        <dbReference type="EMBL" id="TKK70951.1"/>
    </source>
</evidence>
<feature type="transmembrane region" description="Helical" evidence="8">
    <location>
        <begin position="102"/>
        <end position="121"/>
    </location>
</feature>
<dbReference type="PANTHER" id="PTHR22777:SF17">
    <property type="entry name" value="UPF0053 PROTEIN SLL0260"/>
    <property type="match status" value="1"/>
</dbReference>
<dbReference type="SMART" id="SM01091">
    <property type="entry name" value="CorC_HlyC"/>
    <property type="match status" value="1"/>
</dbReference>
<protein>
    <submittedName>
        <fullName evidence="10">HlyC/CorC family transporter</fullName>
    </submittedName>
</protein>
<evidence type="ECO:0000256" key="3">
    <source>
        <dbReference type="ARBA" id="ARBA00022737"/>
    </source>
</evidence>
<keyword evidence="11" id="KW-1185">Reference proteome</keyword>
<dbReference type="AlphaFoldDB" id="A0A4U3L6S5"/>
<dbReference type="InterPro" id="IPR000644">
    <property type="entry name" value="CBS_dom"/>
</dbReference>
<evidence type="ECO:0000256" key="1">
    <source>
        <dbReference type="ARBA" id="ARBA00004141"/>
    </source>
</evidence>
<dbReference type="PANTHER" id="PTHR22777">
    <property type="entry name" value="HEMOLYSIN-RELATED"/>
    <property type="match status" value="1"/>
</dbReference>
<dbReference type="InterPro" id="IPR016169">
    <property type="entry name" value="FAD-bd_PCMH_sub2"/>
</dbReference>
<evidence type="ECO:0000256" key="8">
    <source>
        <dbReference type="SAM" id="Phobius"/>
    </source>
</evidence>
<dbReference type="InterPro" id="IPR005170">
    <property type="entry name" value="Transptr-assoc_dom"/>
</dbReference>
<feature type="transmembrane region" description="Helical" evidence="8">
    <location>
        <begin position="142"/>
        <end position="166"/>
    </location>
</feature>
<dbReference type="Pfam" id="PF01595">
    <property type="entry name" value="CNNM"/>
    <property type="match status" value="1"/>
</dbReference>
<name>A0A4U3L6S5_9BACT</name>
<dbReference type="Proteomes" id="UP000305848">
    <property type="component" value="Unassembled WGS sequence"/>
</dbReference>
<keyword evidence="5 7" id="KW-0129">CBS domain</keyword>
<dbReference type="RefSeq" id="WP_137260550.1">
    <property type="nucleotide sequence ID" value="NZ_SZQL01000002.1"/>
</dbReference>
<dbReference type="InterPro" id="IPR046342">
    <property type="entry name" value="CBS_dom_sf"/>
</dbReference>
<dbReference type="PROSITE" id="PS51371">
    <property type="entry name" value="CBS"/>
    <property type="match status" value="1"/>
</dbReference>
<evidence type="ECO:0000256" key="7">
    <source>
        <dbReference type="PROSITE-ProRule" id="PRU00703"/>
    </source>
</evidence>
<dbReference type="GO" id="GO:0005886">
    <property type="term" value="C:plasma membrane"/>
    <property type="evidence" value="ECO:0007669"/>
    <property type="project" value="TreeGrafter"/>
</dbReference>
<accession>A0A4U3L6S5</accession>
<dbReference type="Gene3D" id="3.30.465.10">
    <property type="match status" value="1"/>
</dbReference>
<dbReference type="Pfam" id="PF00571">
    <property type="entry name" value="CBS"/>
    <property type="match status" value="2"/>
</dbReference>
<dbReference type="InterPro" id="IPR036318">
    <property type="entry name" value="FAD-bd_PCMH-like_sf"/>
</dbReference>
<dbReference type="Gene3D" id="3.10.580.10">
    <property type="entry name" value="CBS-domain"/>
    <property type="match status" value="1"/>
</dbReference>
<keyword evidence="6 8" id="KW-0472">Membrane</keyword>
<gene>
    <name evidence="10" type="ORF">FC093_04490</name>
</gene>